<reference evidence="2 3" key="1">
    <citation type="submission" date="2023-03" db="EMBL/GenBank/DDBJ databases">
        <title>Draft genome sequence of Streptomyces sp. K1PA1 isolated from peat swamp forest in Thailand.</title>
        <authorList>
            <person name="Klaysubun C."/>
            <person name="Duangmal K."/>
        </authorList>
    </citation>
    <scope>NUCLEOTIDE SEQUENCE [LARGE SCALE GENOMIC DNA]</scope>
    <source>
        <strain evidence="2 3">K1PA1</strain>
    </source>
</reference>
<protein>
    <submittedName>
        <fullName evidence="2">Uncharacterized protein</fullName>
    </submittedName>
</protein>
<accession>A0ABT6AA51</accession>
<dbReference type="RefSeq" id="WP_276111102.1">
    <property type="nucleotide sequence ID" value="NZ_JARJBB010000013.1"/>
</dbReference>
<proteinExistence type="predicted"/>
<comment type="caution">
    <text evidence="2">The sequence shown here is derived from an EMBL/GenBank/DDBJ whole genome shotgun (WGS) entry which is preliminary data.</text>
</comment>
<name>A0ABT6AA51_9ACTN</name>
<dbReference type="Proteomes" id="UP001221150">
    <property type="component" value="Unassembled WGS sequence"/>
</dbReference>
<sequence length="53" mass="5581">MAYGSSPARPLRQEPGTVHGAGGLRKLLVDRLAGDGRVFGHLAGKTVRAVPTW</sequence>
<keyword evidence="3" id="KW-1185">Reference proteome</keyword>
<evidence type="ECO:0000256" key="1">
    <source>
        <dbReference type="SAM" id="MobiDB-lite"/>
    </source>
</evidence>
<dbReference type="EMBL" id="JARJBB010000013">
    <property type="protein sequence ID" value="MDF3301527.1"/>
    <property type="molecule type" value="Genomic_DNA"/>
</dbReference>
<feature type="region of interest" description="Disordered" evidence="1">
    <location>
        <begin position="1"/>
        <end position="20"/>
    </location>
</feature>
<gene>
    <name evidence="2" type="ORF">P3H78_23455</name>
</gene>
<evidence type="ECO:0000313" key="3">
    <source>
        <dbReference type="Proteomes" id="UP001221150"/>
    </source>
</evidence>
<evidence type="ECO:0000313" key="2">
    <source>
        <dbReference type="EMBL" id="MDF3301527.1"/>
    </source>
</evidence>
<organism evidence="2 3">
    <name type="scientific">Streptomyces tropicalis</name>
    <dbReference type="NCBI Taxonomy" id="3034234"/>
    <lineage>
        <taxon>Bacteria</taxon>
        <taxon>Bacillati</taxon>
        <taxon>Actinomycetota</taxon>
        <taxon>Actinomycetes</taxon>
        <taxon>Kitasatosporales</taxon>
        <taxon>Streptomycetaceae</taxon>
        <taxon>Streptomyces</taxon>
    </lineage>
</organism>